<keyword evidence="2" id="KW-1185">Reference proteome</keyword>
<sequence length="180" mass="19463">MPIPLTTPAELKDMARSMTTQFGSPRKLKGALIPTGMDYAVNIRIPVVTDTLDSSWFRTWIGASAETADPKFHMAVVTLREGTSTTAEVAIAIIHVDQSDAGEHPLNLCVKGHFDDGGEAWYGNIVLLEFDIQASGIKSINANHGDLASQCLEQFLTDYWKAKRDGTDLTTAVGGRLGSI</sequence>
<name>A0AAV9ZAX4_9AGAR</name>
<dbReference type="EMBL" id="JAWWNJ010000170">
    <property type="protein sequence ID" value="KAK6977311.1"/>
    <property type="molecule type" value="Genomic_DNA"/>
</dbReference>
<dbReference type="AlphaFoldDB" id="A0AAV9ZAX4"/>
<reference evidence="1 2" key="1">
    <citation type="journal article" date="2024" name="J Genomics">
        <title>Draft genome sequencing and assembly of Favolaschia claudopus CIRM-BRFM 2984 isolated from oak limbs.</title>
        <authorList>
            <person name="Navarro D."/>
            <person name="Drula E."/>
            <person name="Chaduli D."/>
            <person name="Cazenave R."/>
            <person name="Ahrendt S."/>
            <person name="Wang J."/>
            <person name="Lipzen A."/>
            <person name="Daum C."/>
            <person name="Barry K."/>
            <person name="Grigoriev I.V."/>
            <person name="Favel A."/>
            <person name="Rosso M.N."/>
            <person name="Martin F."/>
        </authorList>
    </citation>
    <scope>NUCLEOTIDE SEQUENCE [LARGE SCALE GENOMIC DNA]</scope>
    <source>
        <strain evidence="1 2">CIRM-BRFM 2984</strain>
    </source>
</reference>
<comment type="caution">
    <text evidence="1">The sequence shown here is derived from an EMBL/GenBank/DDBJ whole genome shotgun (WGS) entry which is preliminary data.</text>
</comment>
<organism evidence="1 2">
    <name type="scientific">Favolaschia claudopus</name>
    <dbReference type="NCBI Taxonomy" id="2862362"/>
    <lineage>
        <taxon>Eukaryota</taxon>
        <taxon>Fungi</taxon>
        <taxon>Dikarya</taxon>
        <taxon>Basidiomycota</taxon>
        <taxon>Agaricomycotina</taxon>
        <taxon>Agaricomycetes</taxon>
        <taxon>Agaricomycetidae</taxon>
        <taxon>Agaricales</taxon>
        <taxon>Marasmiineae</taxon>
        <taxon>Mycenaceae</taxon>
        <taxon>Favolaschia</taxon>
    </lineage>
</organism>
<gene>
    <name evidence="1" type="ORF">R3P38DRAFT_3237447</name>
</gene>
<evidence type="ECO:0000313" key="2">
    <source>
        <dbReference type="Proteomes" id="UP001362999"/>
    </source>
</evidence>
<accession>A0AAV9ZAX4</accession>
<dbReference type="Proteomes" id="UP001362999">
    <property type="component" value="Unassembled WGS sequence"/>
</dbReference>
<evidence type="ECO:0000313" key="1">
    <source>
        <dbReference type="EMBL" id="KAK6977311.1"/>
    </source>
</evidence>
<protein>
    <submittedName>
        <fullName evidence="1">Uncharacterized protein</fullName>
    </submittedName>
</protein>
<proteinExistence type="predicted"/>